<dbReference type="RefSeq" id="WP_138489256.1">
    <property type="nucleotide sequence ID" value="NZ_CP040558.1"/>
</dbReference>
<organism evidence="2 3">
    <name type="scientific">Pseudoalteromonas distincta</name>
    <dbReference type="NCBI Taxonomy" id="77608"/>
    <lineage>
        <taxon>Bacteria</taxon>
        <taxon>Pseudomonadati</taxon>
        <taxon>Pseudomonadota</taxon>
        <taxon>Gammaproteobacteria</taxon>
        <taxon>Alteromonadales</taxon>
        <taxon>Pseudoalteromonadaceae</taxon>
        <taxon>Pseudoalteromonas</taxon>
    </lineage>
</organism>
<keyword evidence="1" id="KW-0732">Signal</keyword>
<dbReference type="KEGG" id="pdv:FFU37_08425"/>
<evidence type="ECO:0000313" key="2">
    <source>
        <dbReference type="EMBL" id="QCU74490.1"/>
    </source>
</evidence>
<protein>
    <recommendedName>
        <fullName evidence="4">Outer membrane protein beta-barrel domain-containing protein</fullName>
    </recommendedName>
</protein>
<evidence type="ECO:0000313" key="3">
    <source>
        <dbReference type="Proteomes" id="UP000310065"/>
    </source>
</evidence>
<gene>
    <name evidence="2" type="ORF">FFU37_08425</name>
</gene>
<accession>A0A4P9J0V3</accession>
<dbReference type="GeneID" id="88775670"/>
<dbReference type="EMBL" id="CP040558">
    <property type="protein sequence ID" value="QCU74490.1"/>
    <property type="molecule type" value="Genomic_DNA"/>
</dbReference>
<name>A0A4P9J0V3_9GAMM</name>
<proteinExistence type="predicted"/>
<dbReference type="Proteomes" id="UP000310065">
    <property type="component" value="Chromosome L1"/>
</dbReference>
<feature type="signal peptide" evidence="1">
    <location>
        <begin position="1"/>
        <end position="23"/>
    </location>
</feature>
<dbReference type="AlphaFoldDB" id="A0A4P9J0V3"/>
<evidence type="ECO:0008006" key="4">
    <source>
        <dbReference type="Google" id="ProtNLM"/>
    </source>
</evidence>
<evidence type="ECO:0000256" key="1">
    <source>
        <dbReference type="SAM" id="SignalP"/>
    </source>
</evidence>
<reference evidence="2 3" key="1">
    <citation type="submission" date="2019-05" db="EMBL/GenBank/DDBJ databases">
        <title>Complete genome sequence of Pseudoalteromonas sp. 16-SW-7(T) isolated from the Okhotsk Sea, Russia.</title>
        <authorList>
            <person name="Nguyen T.H."/>
            <person name="Nedashkovskaya O.I."/>
            <person name="Kim S.-G."/>
        </authorList>
    </citation>
    <scope>NUCLEOTIDE SEQUENCE [LARGE SCALE GENOMIC DNA]</scope>
    <source>
        <strain evidence="2 3">16-SW-7</strain>
    </source>
</reference>
<sequence>MKHILSLFVLLSTLLSFSQNANARLLLGNDMPNTGMFIKSEFNGDSSITSAGVEMMVKQNYSNFGVVFTSAIGAAVIDNKQGEQEEFITWDNGMKLGYFNDFFIYAELGLDLFELAFKNDRGDNTYQIEKSNNDIDGYAGIGAGYHFKPFKIEVFTRARQLDGDYWEAQEHIYSGVQLSFTF</sequence>
<feature type="chain" id="PRO_5020702315" description="Outer membrane protein beta-barrel domain-containing protein" evidence="1">
    <location>
        <begin position="24"/>
        <end position="182"/>
    </location>
</feature>